<dbReference type="Pfam" id="PF01931">
    <property type="entry name" value="NTPase_I-T"/>
    <property type="match status" value="1"/>
</dbReference>
<comment type="subunit">
    <text evidence="10">Homodimer.</text>
</comment>
<keyword evidence="2 10" id="KW-0479">Metal-binding</keyword>
<dbReference type="NCBIfam" id="NF002850">
    <property type="entry name" value="PRK03114.1"/>
    <property type="match status" value="1"/>
</dbReference>
<dbReference type="InterPro" id="IPR050299">
    <property type="entry name" value="YjjX_NTPase"/>
</dbReference>
<evidence type="ECO:0000256" key="4">
    <source>
        <dbReference type="ARBA" id="ARBA00022801"/>
    </source>
</evidence>
<proteinExistence type="inferred from homology"/>
<comment type="caution">
    <text evidence="12">The sequence shown here is derived from an EMBL/GenBank/DDBJ whole genome shotgun (WGS) entry which is preliminary data.</text>
</comment>
<keyword evidence="13" id="KW-1185">Reference proteome</keyword>
<comment type="catalytic activity">
    <reaction evidence="9 10">
        <text>XTP + H2O = XDP + phosphate + H(+)</text>
        <dbReference type="Rhea" id="RHEA:28406"/>
        <dbReference type="ChEBI" id="CHEBI:15377"/>
        <dbReference type="ChEBI" id="CHEBI:15378"/>
        <dbReference type="ChEBI" id="CHEBI:43474"/>
        <dbReference type="ChEBI" id="CHEBI:59884"/>
        <dbReference type="ChEBI" id="CHEBI:61314"/>
        <dbReference type="EC" id="3.6.1.73"/>
    </reaction>
</comment>
<evidence type="ECO:0000259" key="11">
    <source>
        <dbReference type="Pfam" id="PF01931"/>
    </source>
</evidence>
<comment type="cofactor">
    <cofactor evidence="10">
        <name>Mg(2+)</name>
        <dbReference type="ChEBI" id="CHEBI:18420"/>
    </cofactor>
    <cofactor evidence="10">
        <name>Mn(2+)</name>
        <dbReference type="ChEBI" id="CHEBI:29035"/>
    </cofactor>
    <text evidence="10">Binds 1 divalent metal cation per subunit; can use either Mg(2+) or Mn(2+).</text>
</comment>
<dbReference type="InterPro" id="IPR002786">
    <property type="entry name" value="Non_canon_purine_NTPase"/>
</dbReference>
<keyword evidence="3 10" id="KW-0547">Nucleotide-binding</keyword>
<feature type="binding site" evidence="10">
    <location>
        <position position="64"/>
    </location>
    <ligand>
        <name>Mg(2+)</name>
        <dbReference type="ChEBI" id="CHEBI:18420"/>
    </ligand>
</feature>
<evidence type="ECO:0000256" key="6">
    <source>
        <dbReference type="ARBA" id="ARBA00023080"/>
    </source>
</evidence>
<evidence type="ECO:0000313" key="13">
    <source>
        <dbReference type="Proteomes" id="UP000633619"/>
    </source>
</evidence>
<dbReference type="PANTHER" id="PTHR34699">
    <property type="match status" value="1"/>
</dbReference>
<keyword evidence="4 10" id="KW-0378">Hydrolase</keyword>
<feature type="binding site" evidence="10">
    <location>
        <begin position="64"/>
        <end position="65"/>
    </location>
    <ligand>
        <name>substrate</name>
    </ligand>
</feature>
<dbReference type="GO" id="GO:0046872">
    <property type="term" value="F:metal ion binding"/>
    <property type="evidence" value="ECO:0007669"/>
    <property type="project" value="UniProtKB-KW"/>
</dbReference>
<dbReference type="Proteomes" id="UP000633619">
    <property type="component" value="Unassembled WGS sequence"/>
</dbReference>
<evidence type="ECO:0000256" key="1">
    <source>
        <dbReference type="ARBA" id="ARBA00001936"/>
    </source>
</evidence>
<evidence type="ECO:0000256" key="5">
    <source>
        <dbReference type="ARBA" id="ARBA00022842"/>
    </source>
</evidence>
<keyword evidence="5 10" id="KW-0460">Magnesium</keyword>
<accession>A0A8I1AC21</accession>
<dbReference type="PANTHER" id="PTHR34699:SF2">
    <property type="entry name" value="NON-CANONICAL PURINE NTP PHOSPHATASE_PRRC1 DOMAIN-CONTAINING PROTEIN"/>
    <property type="match status" value="1"/>
</dbReference>
<comment type="caution">
    <text evidence="10">Lacks conserved residue(s) required for the propagation of feature annotation.</text>
</comment>
<evidence type="ECO:0000313" key="12">
    <source>
        <dbReference type="EMBL" id="MBH8595072.1"/>
    </source>
</evidence>
<evidence type="ECO:0000256" key="9">
    <source>
        <dbReference type="ARBA" id="ARBA00048781"/>
    </source>
</evidence>
<keyword evidence="7 10" id="KW-0464">Manganese</keyword>
<name>A0A8I1AC21_THEIN</name>
<reference evidence="12 13" key="1">
    <citation type="submission" date="2020-12" db="EMBL/GenBank/DDBJ databases">
        <title>WGS of Thermoactinomyces spp.</title>
        <authorList>
            <person name="Cheng K."/>
        </authorList>
    </citation>
    <scope>NUCLEOTIDE SEQUENCE [LARGE SCALE GENOMIC DNA]</scope>
    <source>
        <strain evidence="13">CICC 10671\DSM 43846</strain>
    </source>
</reference>
<feature type="binding site" evidence="10">
    <location>
        <begin position="7"/>
        <end position="12"/>
    </location>
    <ligand>
        <name>substrate</name>
    </ligand>
</feature>
<evidence type="ECO:0000256" key="2">
    <source>
        <dbReference type="ARBA" id="ARBA00022723"/>
    </source>
</evidence>
<dbReference type="GO" id="GO:0009117">
    <property type="term" value="P:nucleotide metabolic process"/>
    <property type="evidence" value="ECO:0007669"/>
    <property type="project" value="UniProtKB-KW"/>
</dbReference>
<dbReference type="GO" id="GO:0103023">
    <property type="term" value="F:ITPase activity"/>
    <property type="evidence" value="ECO:0007669"/>
    <property type="project" value="UniProtKB-EC"/>
</dbReference>
<dbReference type="InterPro" id="IPR026533">
    <property type="entry name" value="NTPase/PRRC1"/>
</dbReference>
<dbReference type="SUPFAM" id="SSF52972">
    <property type="entry name" value="ITPase-like"/>
    <property type="match status" value="1"/>
</dbReference>
<dbReference type="InterPro" id="IPR029001">
    <property type="entry name" value="ITPase-like_fam"/>
</dbReference>
<dbReference type="GO" id="GO:0000166">
    <property type="term" value="F:nucleotide binding"/>
    <property type="evidence" value="ECO:0007669"/>
    <property type="project" value="UniProtKB-KW"/>
</dbReference>
<dbReference type="RefSeq" id="WP_181731391.1">
    <property type="nucleotide sequence ID" value="NZ_JACEIR010000002.1"/>
</dbReference>
<protein>
    <recommendedName>
        <fullName evidence="10">Probable inosine/xanthosine triphosphatase</fullName>
        <shortName evidence="10">ITPase/XTPase</shortName>
        <ecNumber evidence="10">3.6.1.73</ecNumber>
    </recommendedName>
    <alternativeName>
        <fullName evidence="10">Non-canonical purine NTP phosphatase</fullName>
    </alternativeName>
    <alternativeName>
        <fullName evidence="10">Non-standard purine NTP phosphatase</fullName>
    </alternativeName>
    <alternativeName>
        <fullName evidence="10">Nucleoside-triphosphate phosphatase</fullName>
        <shortName evidence="10">NTPase</shortName>
    </alternativeName>
</protein>
<comment type="similarity">
    <text evidence="10">Belongs to the YjjX NTPase family.</text>
</comment>
<evidence type="ECO:0000256" key="7">
    <source>
        <dbReference type="ARBA" id="ARBA00023211"/>
    </source>
</evidence>
<dbReference type="Gene3D" id="3.90.950.10">
    <property type="match status" value="1"/>
</dbReference>
<dbReference type="EC" id="3.6.1.73" evidence="10"/>
<comment type="function">
    <text evidence="10">Phosphatase that hydrolyzes non-canonical purine nucleotides such as XTP and ITP to their respective diphosphate derivatives. Probably excludes non-canonical purines from DNA/RNA precursor pool, thus preventing their incorporation into DNA/RNA and avoiding chromosomal lesions.</text>
</comment>
<gene>
    <name evidence="12" type="ORF">I8U20_06965</name>
</gene>
<comment type="cofactor">
    <cofactor evidence="1">
        <name>Mn(2+)</name>
        <dbReference type="ChEBI" id="CHEBI:29035"/>
    </cofactor>
</comment>
<sequence>MIIAVGSTNPAKVGAVEEAWQEFNRTGTVLSASVPSGVSDQPFSDEETIEGAIHRARRAKKALDAAIGIGLEGGVTETPNGLFLCNWGALVDENNRLRLAGGARIPLPDSFRAPLNEGKELGWIMEEYSKQKGVRRDQGAVGIFTNNQVKRKEMFIHVCKLLFGQYQFYKHHS</sequence>
<dbReference type="AlphaFoldDB" id="A0A8I1AC21"/>
<evidence type="ECO:0000256" key="10">
    <source>
        <dbReference type="HAMAP-Rule" id="MF_00648"/>
    </source>
</evidence>
<evidence type="ECO:0000256" key="8">
    <source>
        <dbReference type="ARBA" id="ARBA00048174"/>
    </source>
</evidence>
<dbReference type="HAMAP" id="MF_00648">
    <property type="entry name" value="Non_canon_purine_NTPase_YjjX"/>
    <property type="match status" value="1"/>
</dbReference>
<comment type="catalytic activity">
    <reaction evidence="8 10">
        <text>ITP + H2O = IDP + phosphate + H(+)</text>
        <dbReference type="Rhea" id="RHEA:28330"/>
        <dbReference type="ChEBI" id="CHEBI:15377"/>
        <dbReference type="ChEBI" id="CHEBI:15378"/>
        <dbReference type="ChEBI" id="CHEBI:43474"/>
        <dbReference type="ChEBI" id="CHEBI:58280"/>
        <dbReference type="ChEBI" id="CHEBI:61402"/>
        <dbReference type="EC" id="3.6.1.73"/>
    </reaction>
</comment>
<dbReference type="EMBL" id="JAECVW010000003">
    <property type="protein sequence ID" value="MBH8595072.1"/>
    <property type="molecule type" value="Genomic_DNA"/>
</dbReference>
<organism evidence="12 13">
    <name type="scientific">Thermoactinomyces intermedius</name>
    <dbReference type="NCBI Taxonomy" id="2024"/>
    <lineage>
        <taxon>Bacteria</taxon>
        <taxon>Bacillati</taxon>
        <taxon>Bacillota</taxon>
        <taxon>Bacilli</taxon>
        <taxon>Bacillales</taxon>
        <taxon>Thermoactinomycetaceae</taxon>
        <taxon>Thermoactinomyces</taxon>
    </lineage>
</organism>
<keyword evidence="6 10" id="KW-0546">Nucleotide metabolism</keyword>
<feature type="domain" description="Non-canonical purine NTP phosphatase/PRRC1" evidence="11">
    <location>
        <begin position="6"/>
        <end position="157"/>
    </location>
</feature>
<evidence type="ECO:0000256" key="3">
    <source>
        <dbReference type="ARBA" id="ARBA00022741"/>
    </source>
</evidence>